<evidence type="ECO:0000256" key="1">
    <source>
        <dbReference type="ARBA" id="ARBA00001933"/>
    </source>
</evidence>
<dbReference type="InterPro" id="IPR000653">
    <property type="entry name" value="DegT/StrS_aminotransferase"/>
</dbReference>
<dbReference type="Pfam" id="PF01041">
    <property type="entry name" value="DegT_DnrJ_EryC1"/>
    <property type="match status" value="1"/>
</dbReference>
<dbReference type="CDD" id="cd00616">
    <property type="entry name" value="AHBA_syn"/>
    <property type="match status" value="1"/>
</dbReference>
<evidence type="ECO:0000256" key="10">
    <source>
        <dbReference type="PIRSR" id="PIRSR000390-1"/>
    </source>
</evidence>
<comment type="cofactor">
    <cofactor evidence="1">
        <name>pyridoxal 5'-phosphate</name>
        <dbReference type="ChEBI" id="CHEBI:597326"/>
    </cofactor>
</comment>
<dbReference type="EMBL" id="SMYL01000005">
    <property type="protein sequence ID" value="TDK65536.1"/>
    <property type="molecule type" value="Genomic_DNA"/>
</dbReference>
<evidence type="ECO:0000256" key="5">
    <source>
        <dbReference type="ARBA" id="ARBA00022898"/>
    </source>
</evidence>
<feature type="modified residue" description="N6-(pyridoxal phosphate)lysine" evidence="11">
    <location>
        <position position="222"/>
    </location>
</feature>
<evidence type="ECO:0000256" key="11">
    <source>
        <dbReference type="PIRSR" id="PIRSR000390-2"/>
    </source>
</evidence>
<accession>A0A4R5W0I3</accession>
<evidence type="ECO:0000256" key="12">
    <source>
        <dbReference type="RuleBase" id="RU004508"/>
    </source>
</evidence>
<keyword evidence="5 11" id="KW-0663">Pyridoxal phosphate</keyword>
<dbReference type="GO" id="GO:0000271">
    <property type="term" value="P:polysaccharide biosynthetic process"/>
    <property type="evidence" value="ECO:0007669"/>
    <property type="project" value="TreeGrafter"/>
</dbReference>
<evidence type="ECO:0000313" key="14">
    <source>
        <dbReference type="Proteomes" id="UP000294829"/>
    </source>
</evidence>
<dbReference type="NCBIfam" id="TIGR04181">
    <property type="entry name" value="NHT_00031"/>
    <property type="match status" value="1"/>
</dbReference>
<evidence type="ECO:0000256" key="9">
    <source>
        <dbReference type="ARBA" id="ARBA00074221"/>
    </source>
</evidence>
<dbReference type="GO" id="GO:0030170">
    <property type="term" value="F:pyridoxal phosphate binding"/>
    <property type="evidence" value="ECO:0007669"/>
    <property type="project" value="TreeGrafter"/>
</dbReference>
<evidence type="ECO:0000256" key="7">
    <source>
        <dbReference type="ARBA" id="ARBA00051587"/>
    </source>
</evidence>
<dbReference type="Gene3D" id="3.40.640.10">
    <property type="entry name" value="Type I PLP-dependent aspartate aminotransferase-like (Major domain)"/>
    <property type="match status" value="1"/>
</dbReference>
<keyword evidence="3 13" id="KW-0032">Aminotransferase</keyword>
<evidence type="ECO:0000256" key="3">
    <source>
        <dbReference type="ARBA" id="ARBA00022576"/>
    </source>
</evidence>
<dbReference type="OrthoDB" id="9804264at2"/>
<dbReference type="AlphaFoldDB" id="A0A4R5W0I3"/>
<organism evidence="13 14">
    <name type="scientific">Sapientia aquatica</name>
    <dbReference type="NCBI Taxonomy" id="1549640"/>
    <lineage>
        <taxon>Bacteria</taxon>
        <taxon>Pseudomonadati</taxon>
        <taxon>Pseudomonadota</taxon>
        <taxon>Betaproteobacteria</taxon>
        <taxon>Burkholderiales</taxon>
        <taxon>Oxalobacteraceae</taxon>
        <taxon>Sapientia</taxon>
    </lineage>
</organism>
<feature type="active site" description="Proton acceptor" evidence="10">
    <location>
        <position position="222"/>
    </location>
</feature>
<dbReference type="GO" id="GO:0102933">
    <property type="term" value="F:GDP-4-dehydro-6-deoxy-D-mannose-4-aminotransferase activity"/>
    <property type="evidence" value="ECO:0007669"/>
    <property type="project" value="UniProtKB-EC"/>
</dbReference>
<comment type="similarity">
    <text evidence="6 12">Belongs to the DegT/DnrJ/EryC1 family.</text>
</comment>
<proteinExistence type="inferred from homology"/>
<evidence type="ECO:0000256" key="2">
    <source>
        <dbReference type="ARBA" id="ARBA00005125"/>
    </source>
</evidence>
<dbReference type="InterPro" id="IPR015421">
    <property type="entry name" value="PyrdxlP-dep_Trfase_major"/>
</dbReference>
<reference evidence="13 14" key="1">
    <citation type="submission" date="2019-03" db="EMBL/GenBank/DDBJ databases">
        <title>Sapientia aquatica gen. nov., sp. nov., isolated from a crater lake.</title>
        <authorList>
            <person name="Felfoldi T."/>
            <person name="Szabo A."/>
            <person name="Toth E."/>
            <person name="Schumann P."/>
            <person name="Keki Z."/>
            <person name="Marialigeti K."/>
            <person name="Mathe I."/>
        </authorList>
    </citation>
    <scope>NUCLEOTIDE SEQUENCE [LARGE SCALE GENOMIC DNA]</scope>
    <source>
        <strain evidence="13 14">SA-152</strain>
    </source>
</reference>
<name>A0A4R5W0I3_9BURK</name>
<evidence type="ECO:0000256" key="4">
    <source>
        <dbReference type="ARBA" id="ARBA00022679"/>
    </source>
</evidence>
<dbReference type="RefSeq" id="WP_133328535.1">
    <property type="nucleotide sequence ID" value="NZ_SMYL01000005.1"/>
</dbReference>
<dbReference type="Proteomes" id="UP000294829">
    <property type="component" value="Unassembled WGS sequence"/>
</dbReference>
<comment type="catalytic activity">
    <reaction evidence="7">
        <text>GDP-alpha-D-perosamine + 2-oxoglutarate = GDP-4-dehydro-alpha-D-rhamnose + L-glutamate</text>
        <dbReference type="Rhea" id="RHEA:36779"/>
        <dbReference type="ChEBI" id="CHEBI:16810"/>
        <dbReference type="ChEBI" id="CHEBI:29985"/>
        <dbReference type="ChEBI" id="CHEBI:57964"/>
        <dbReference type="ChEBI" id="CHEBI:73996"/>
        <dbReference type="EC" id="2.6.1.102"/>
    </reaction>
</comment>
<dbReference type="PANTHER" id="PTHR30244">
    <property type="entry name" value="TRANSAMINASE"/>
    <property type="match status" value="1"/>
</dbReference>
<protein>
    <recommendedName>
        <fullName evidence="9">GDP-perosamine synthase</fullName>
        <ecNumber evidence="8">2.6.1.102</ecNumber>
    </recommendedName>
</protein>
<dbReference type="PIRSF" id="PIRSF000390">
    <property type="entry name" value="PLP_StrS"/>
    <property type="match status" value="1"/>
</dbReference>
<evidence type="ECO:0000313" key="13">
    <source>
        <dbReference type="EMBL" id="TDK65536.1"/>
    </source>
</evidence>
<dbReference type="FunFam" id="3.40.640.10:FF:000090">
    <property type="entry name" value="Pyridoxal phosphate-dependent aminotransferase"/>
    <property type="match status" value="1"/>
</dbReference>
<keyword evidence="4 13" id="KW-0808">Transferase</keyword>
<dbReference type="PANTHER" id="PTHR30244:SF30">
    <property type="entry name" value="BLR5990 PROTEIN"/>
    <property type="match status" value="1"/>
</dbReference>
<gene>
    <name evidence="13" type="ORF">E2I14_11310</name>
</gene>
<dbReference type="InterPro" id="IPR015424">
    <property type="entry name" value="PyrdxlP-dep_Trfase"/>
</dbReference>
<comment type="caution">
    <text evidence="13">The sequence shown here is derived from an EMBL/GenBank/DDBJ whole genome shotgun (WGS) entry which is preliminary data.</text>
</comment>
<sequence>MHPSHQDIIDFIRALYPSKDSKTDALIALHAPLFAGNEKKYLLDCIDSTFVSSVGAYVTQFEQSVTTTTGAKHAIATVNGTAALHIALLLAGVKAGEEVITQPLSFVATCNAIAYCNAKPVFVDVNRHTLGMNPASLLDFLSNHCLINSQGCFNKATGRRIAAVLPMHTFGLPCDLEQLIAICAEFNLPLIEDAAESLGSYYHQQHTGTFGLLGTLSFNGNKTITTGGGGMILTNDDELARRAKHLTTTAKLAHPYEFVHDDIGYNYRLPNINAALGCAQIEMLPQLLASKRKIAQAYASFFADTRYTLVKEPDNTHANYWLNAVICPTPSARDQFLTELIAANIMVRPIWTLVNTLPMYADCQAMDLANAQWLVERVVNLPSSARFDLPR</sequence>
<dbReference type="SUPFAM" id="SSF53383">
    <property type="entry name" value="PLP-dependent transferases"/>
    <property type="match status" value="1"/>
</dbReference>
<dbReference type="EC" id="2.6.1.102" evidence="8"/>
<dbReference type="InterPro" id="IPR026385">
    <property type="entry name" value="LegC-like"/>
</dbReference>
<evidence type="ECO:0000256" key="8">
    <source>
        <dbReference type="ARBA" id="ARBA00066317"/>
    </source>
</evidence>
<evidence type="ECO:0000256" key="6">
    <source>
        <dbReference type="ARBA" id="ARBA00037999"/>
    </source>
</evidence>
<comment type="pathway">
    <text evidence="2">Bacterial outer membrane biogenesis; LPS O-antigen biosynthesis.</text>
</comment>
<keyword evidence="14" id="KW-1185">Reference proteome</keyword>